<accession>A0A2S6I040</accession>
<dbReference type="InterPro" id="IPR016167">
    <property type="entry name" value="FAD-bd_PCMH_sub1"/>
</dbReference>
<dbReference type="Gene3D" id="3.30.43.10">
    <property type="entry name" value="Uridine Diphospho-n-acetylenolpyruvylglucosamine Reductase, domain 2"/>
    <property type="match status" value="1"/>
</dbReference>
<dbReference type="SUPFAM" id="SSF55447">
    <property type="entry name" value="CO dehydrogenase flavoprotein C-terminal domain-like"/>
    <property type="match status" value="1"/>
</dbReference>
<keyword evidence="1" id="KW-0285">Flavoprotein</keyword>
<dbReference type="InterPro" id="IPR036318">
    <property type="entry name" value="FAD-bd_PCMH-like_sf"/>
</dbReference>
<feature type="domain" description="FAD-binding PCMH-type" evidence="2">
    <location>
        <begin position="1"/>
        <end position="223"/>
    </location>
</feature>
<dbReference type="PROSITE" id="PS51387">
    <property type="entry name" value="FAD_PCMH"/>
    <property type="match status" value="1"/>
</dbReference>
<evidence type="ECO:0000259" key="2">
    <source>
        <dbReference type="PROSITE" id="PS51387"/>
    </source>
</evidence>
<dbReference type="AlphaFoldDB" id="A0A2S6I040"/>
<dbReference type="Pfam" id="PF00941">
    <property type="entry name" value="FAD_binding_5"/>
    <property type="match status" value="1"/>
</dbReference>
<dbReference type="InterPro" id="IPR051312">
    <property type="entry name" value="Diverse_Substr_Oxidored"/>
</dbReference>
<comment type="caution">
    <text evidence="3">The sequence shown here is derived from an EMBL/GenBank/DDBJ whole genome shotgun (WGS) entry which is preliminary data.</text>
</comment>
<dbReference type="InterPro" id="IPR016166">
    <property type="entry name" value="FAD-bd_PCMH"/>
</dbReference>
<gene>
    <name evidence="3" type="ORF">CLV84_3992</name>
</gene>
<sequence length="330" mass="35740">MRPFNFIPSATVADAVSASTANPEPRYLGGGTNLIDLMKEDVERPDTVIEVASLDRKEIQRTPSGGLLLGGMLNNTDTANHPDVRKDYPLLTMTMLSAATEQIRNMATNGGNLLQRTRCPYFYETSMPCNKREPGTGCGALNGMNALHAIFGWSEACVAVHPSDMCVALAAIGATVEVAKPDGTSRRIPFTDLHRLPGDEPQRDTILEPGELIVGIELDAPKYADHYYYLKIRERSSYAFALLSVAAGLQVENGRIASAGLAMGGVAHKPWKLTAAEDYLRGKAPETGNFEAAAAIAMQDARPLAENEYKIEMGQRAIVRALEQAYARKA</sequence>
<dbReference type="SUPFAM" id="SSF56176">
    <property type="entry name" value="FAD-binding/transporter-associated domain-like"/>
    <property type="match status" value="1"/>
</dbReference>
<dbReference type="InterPro" id="IPR016169">
    <property type="entry name" value="FAD-bd_PCMH_sub2"/>
</dbReference>
<dbReference type="InterPro" id="IPR036683">
    <property type="entry name" value="CO_DH_flav_C_dom_sf"/>
</dbReference>
<keyword evidence="4" id="KW-1185">Reference proteome</keyword>
<dbReference type="OrthoDB" id="9814706at2"/>
<evidence type="ECO:0000313" key="4">
    <source>
        <dbReference type="Proteomes" id="UP000237662"/>
    </source>
</evidence>
<dbReference type="RefSeq" id="WP_104421559.1">
    <property type="nucleotide sequence ID" value="NZ_PTJC01000008.1"/>
</dbReference>
<dbReference type="Gene3D" id="3.30.465.10">
    <property type="match status" value="1"/>
</dbReference>
<protein>
    <submittedName>
        <fullName evidence="3">Xanthine dehydrogenase YagS FAD-binding subunit</fullName>
    </submittedName>
</protein>
<evidence type="ECO:0000313" key="3">
    <source>
        <dbReference type="EMBL" id="PPK84224.1"/>
    </source>
</evidence>
<dbReference type="SMART" id="SM01092">
    <property type="entry name" value="CO_deh_flav_C"/>
    <property type="match status" value="1"/>
</dbReference>
<dbReference type="PANTHER" id="PTHR42659:SF1">
    <property type="entry name" value="OXIDOREDUCTASE"/>
    <property type="match status" value="1"/>
</dbReference>
<dbReference type="PANTHER" id="PTHR42659">
    <property type="entry name" value="XANTHINE DEHYDROGENASE SUBUNIT C-RELATED"/>
    <property type="match status" value="1"/>
</dbReference>
<organism evidence="3 4">
    <name type="scientific">Neolewinella xylanilytica</name>
    <dbReference type="NCBI Taxonomy" id="1514080"/>
    <lineage>
        <taxon>Bacteria</taxon>
        <taxon>Pseudomonadati</taxon>
        <taxon>Bacteroidota</taxon>
        <taxon>Saprospiria</taxon>
        <taxon>Saprospirales</taxon>
        <taxon>Lewinellaceae</taxon>
        <taxon>Neolewinella</taxon>
    </lineage>
</organism>
<dbReference type="InterPro" id="IPR005107">
    <property type="entry name" value="CO_DH_flav_C"/>
</dbReference>
<dbReference type="Gene3D" id="3.30.390.50">
    <property type="entry name" value="CO dehydrogenase flavoprotein, C-terminal domain"/>
    <property type="match status" value="1"/>
</dbReference>
<reference evidence="3 4" key="1">
    <citation type="submission" date="2018-02" db="EMBL/GenBank/DDBJ databases">
        <title>Genomic Encyclopedia of Archaeal and Bacterial Type Strains, Phase II (KMG-II): from individual species to whole genera.</title>
        <authorList>
            <person name="Goeker M."/>
        </authorList>
    </citation>
    <scope>NUCLEOTIDE SEQUENCE [LARGE SCALE GENOMIC DNA]</scope>
    <source>
        <strain evidence="3 4">DSM 29526</strain>
    </source>
</reference>
<dbReference type="GO" id="GO:0016491">
    <property type="term" value="F:oxidoreductase activity"/>
    <property type="evidence" value="ECO:0007669"/>
    <property type="project" value="InterPro"/>
</dbReference>
<proteinExistence type="predicted"/>
<dbReference type="EMBL" id="PTJC01000008">
    <property type="protein sequence ID" value="PPK84224.1"/>
    <property type="molecule type" value="Genomic_DNA"/>
</dbReference>
<dbReference type="InterPro" id="IPR002346">
    <property type="entry name" value="Mopterin_DH_FAD-bd"/>
</dbReference>
<dbReference type="Pfam" id="PF03450">
    <property type="entry name" value="CO_deh_flav_C"/>
    <property type="match status" value="1"/>
</dbReference>
<dbReference type="Proteomes" id="UP000237662">
    <property type="component" value="Unassembled WGS sequence"/>
</dbReference>
<name>A0A2S6I040_9BACT</name>
<evidence type="ECO:0000256" key="1">
    <source>
        <dbReference type="ARBA" id="ARBA00022827"/>
    </source>
</evidence>
<dbReference type="GO" id="GO:0071949">
    <property type="term" value="F:FAD binding"/>
    <property type="evidence" value="ECO:0007669"/>
    <property type="project" value="InterPro"/>
</dbReference>
<keyword evidence="1" id="KW-0274">FAD</keyword>